<dbReference type="RefSeq" id="WP_227028856.1">
    <property type="nucleotide sequence ID" value="NZ_CP010415.1"/>
</dbReference>
<dbReference type="InterPro" id="IPR028098">
    <property type="entry name" value="Glyco_trans_4-like_N"/>
</dbReference>
<protein>
    <submittedName>
        <fullName evidence="3">Glycosyl transferase, group 1 family protein</fullName>
    </submittedName>
</protein>
<dbReference type="Gene3D" id="3.40.50.2000">
    <property type="entry name" value="Glycogen Phosphorylase B"/>
    <property type="match status" value="2"/>
</dbReference>
<dbReference type="AlphaFoldDB" id="A0A0C4WLW5"/>
<dbReference type="Pfam" id="PF00534">
    <property type="entry name" value="Glycos_transf_1"/>
    <property type="match status" value="1"/>
</dbReference>
<keyword evidence="4" id="KW-1185">Reference proteome</keyword>
<dbReference type="KEGG" id="acx:Achr_17850"/>
<feature type="domain" description="Glycosyl transferase family 1" evidence="1">
    <location>
        <begin position="181"/>
        <end position="346"/>
    </location>
</feature>
<dbReference type="SUPFAM" id="SSF53756">
    <property type="entry name" value="UDP-Glycosyltransferase/glycogen phosphorylase"/>
    <property type="match status" value="1"/>
</dbReference>
<accession>A0A0C4WLW5</accession>
<name>A0A0C4WLW5_9GAMM</name>
<organism evidence="3 4">
    <name type="scientific">Azotobacter chroococcum NCIMB 8003</name>
    <dbReference type="NCBI Taxonomy" id="1328314"/>
    <lineage>
        <taxon>Bacteria</taxon>
        <taxon>Pseudomonadati</taxon>
        <taxon>Pseudomonadota</taxon>
        <taxon>Gammaproteobacteria</taxon>
        <taxon>Pseudomonadales</taxon>
        <taxon>Pseudomonadaceae</taxon>
        <taxon>Azotobacter</taxon>
    </lineage>
</organism>
<dbReference type="GO" id="GO:0016757">
    <property type="term" value="F:glycosyltransferase activity"/>
    <property type="evidence" value="ECO:0007669"/>
    <property type="project" value="InterPro"/>
</dbReference>
<evidence type="ECO:0000259" key="1">
    <source>
        <dbReference type="Pfam" id="PF00534"/>
    </source>
</evidence>
<dbReference type="PANTHER" id="PTHR12526">
    <property type="entry name" value="GLYCOSYLTRANSFERASE"/>
    <property type="match status" value="1"/>
</dbReference>
<evidence type="ECO:0000313" key="4">
    <source>
        <dbReference type="Proteomes" id="UP000068210"/>
    </source>
</evidence>
<feature type="domain" description="Glycosyltransferase subfamily 4-like N-terminal" evidence="2">
    <location>
        <begin position="16"/>
        <end position="168"/>
    </location>
</feature>
<proteinExistence type="predicted"/>
<evidence type="ECO:0000313" key="3">
    <source>
        <dbReference type="EMBL" id="AJE21241.1"/>
    </source>
</evidence>
<dbReference type="Proteomes" id="UP000068210">
    <property type="component" value="Chromosome"/>
</dbReference>
<dbReference type="EMBL" id="CP010415">
    <property type="protein sequence ID" value="AJE21241.1"/>
    <property type="molecule type" value="Genomic_DNA"/>
</dbReference>
<dbReference type="HOGENOM" id="CLU_009583_0_3_6"/>
<keyword evidence="3" id="KW-0808">Transferase</keyword>
<reference evidence="3 4" key="1">
    <citation type="journal article" date="2015" name="PLoS ONE">
        <title>Azotobacter Genomes: The Genome of Azotobacter chroococcum NCIMB 8003 (ATCC 4412).</title>
        <authorList>
            <person name="Robson R.L."/>
            <person name="Jones R."/>
            <person name="Robson R.M."/>
            <person name="Schwartz A."/>
            <person name="Richardson T.H."/>
        </authorList>
    </citation>
    <scope>NUCLEOTIDE SEQUENCE [LARGE SCALE GENOMIC DNA]</scope>
    <source>
        <strain evidence="3 4">NCIMB 8003</strain>
    </source>
</reference>
<evidence type="ECO:0000259" key="2">
    <source>
        <dbReference type="Pfam" id="PF13579"/>
    </source>
</evidence>
<sequence length="376" mass="40717">MDKIRILHCLETVGSGGVEQRRLTLARQLDSARYQQALVCTKAVGALPARFAEAGCPLHAVGVFRGVLDREPYRQALRVVREFRPHIIHGAVFEGVSLATILGRLARVPVIIGEETSDPVNRRWRGHLLLRLLGALSHQMVAVSPAVEQYLLGRLHLPRSKVTLINNGVAEMAPPDENQIRALREQFELAPEHFVIGTVGRLLDRHKRVSDLIRALAVLLPACPEARLLIVGRGPDEGMLRELAGQLGVAAQVRFAGYQADPQPCYALMDVFALASAMEAFGLVLVEAMQAGLPVVATRVGGIPSVVDEGASGLLVSPGQPSALAEAILALRCDPARRQSMGRAGQALATSNFGAERYVRDVDHLYQRLAAQRIGP</sequence>
<dbReference type="Pfam" id="PF13579">
    <property type="entry name" value="Glyco_trans_4_4"/>
    <property type="match status" value="1"/>
</dbReference>
<gene>
    <name evidence="3" type="ORF">Achr_17850</name>
</gene>
<dbReference type="InterPro" id="IPR001296">
    <property type="entry name" value="Glyco_trans_1"/>
</dbReference>
<dbReference type="STRING" id="1328314.Achr_17850"/>
<dbReference type="GO" id="GO:1901135">
    <property type="term" value="P:carbohydrate derivative metabolic process"/>
    <property type="evidence" value="ECO:0007669"/>
    <property type="project" value="UniProtKB-ARBA"/>
</dbReference>